<keyword evidence="1" id="KW-0812">Transmembrane</keyword>
<protein>
    <recommendedName>
        <fullName evidence="4">DUF2842 domain-containing protein</fullName>
    </recommendedName>
</protein>
<keyword evidence="1" id="KW-0472">Membrane</keyword>
<proteinExistence type="predicted"/>
<dbReference type="RefSeq" id="WP_092495284.1">
    <property type="nucleotide sequence ID" value="NZ_FOFG01000002.1"/>
</dbReference>
<dbReference type="AlphaFoldDB" id="A0A1H9CB38"/>
<dbReference type="OrthoDB" id="7510023at2"/>
<evidence type="ECO:0000256" key="1">
    <source>
        <dbReference type="SAM" id="Phobius"/>
    </source>
</evidence>
<accession>A0A1H9CB38</accession>
<dbReference type="Pfam" id="PF11003">
    <property type="entry name" value="DUF2842"/>
    <property type="match status" value="1"/>
</dbReference>
<evidence type="ECO:0008006" key="4">
    <source>
        <dbReference type="Google" id="ProtNLM"/>
    </source>
</evidence>
<feature type="transmembrane region" description="Helical" evidence="1">
    <location>
        <begin position="12"/>
        <end position="30"/>
    </location>
</feature>
<evidence type="ECO:0000313" key="3">
    <source>
        <dbReference type="Proteomes" id="UP000199647"/>
    </source>
</evidence>
<reference evidence="2 3" key="1">
    <citation type="submission" date="2016-10" db="EMBL/GenBank/DDBJ databases">
        <authorList>
            <person name="de Groot N.N."/>
        </authorList>
    </citation>
    <scope>NUCLEOTIDE SEQUENCE [LARGE SCALE GENOMIC DNA]</scope>
    <source>
        <strain evidence="2 3">A52C2</strain>
    </source>
</reference>
<dbReference type="STRING" id="1855383.SAMN05216548_102102"/>
<sequence length="73" mass="7987">MRQRIRKLTGAAALLVLVVCYALVVMTIAVTRIPDASKLGQLVFYIVAGFLWVLPAGALISWMSKPDQTARRG</sequence>
<evidence type="ECO:0000313" key="2">
    <source>
        <dbReference type="EMBL" id="SEP98372.1"/>
    </source>
</evidence>
<keyword evidence="3" id="KW-1185">Reference proteome</keyword>
<keyword evidence="1" id="KW-1133">Transmembrane helix</keyword>
<dbReference type="Proteomes" id="UP000199647">
    <property type="component" value="Unassembled WGS sequence"/>
</dbReference>
<dbReference type="InterPro" id="IPR021265">
    <property type="entry name" value="DUF2842"/>
</dbReference>
<organism evidence="2 3">
    <name type="scientific">Faunimonas pinastri</name>
    <dbReference type="NCBI Taxonomy" id="1855383"/>
    <lineage>
        <taxon>Bacteria</taxon>
        <taxon>Pseudomonadati</taxon>
        <taxon>Pseudomonadota</taxon>
        <taxon>Alphaproteobacteria</taxon>
        <taxon>Hyphomicrobiales</taxon>
        <taxon>Afifellaceae</taxon>
        <taxon>Faunimonas</taxon>
    </lineage>
</organism>
<feature type="transmembrane region" description="Helical" evidence="1">
    <location>
        <begin position="42"/>
        <end position="62"/>
    </location>
</feature>
<gene>
    <name evidence="2" type="ORF">SAMN05216548_102102</name>
</gene>
<name>A0A1H9CB38_9HYPH</name>
<dbReference type="EMBL" id="FOFG01000002">
    <property type="protein sequence ID" value="SEP98372.1"/>
    <property type="molecule type" value="Genomic_DNA"/>
</dbReference>